<gene>
    <name evidence="1" type="ORF">DFJPHHJL_00001</name>
</gene>
<proteinExistence type="predicted"/>
<protein>
    <recommendedName>
        <fullName evidence="2">Trans-aconitate 2-methyltransferase</fullName>
    </recommendedName>
</protein>
<dbReference type="GO" id="GO:0030798">
    <property type="term" value="F:trans-aconitate 2-methyltransferase activity"/>
    <property type="evidence" value="ECO:0007669"/>
    <property type="project" value="InterPro"/>
</dbReference>
<dbReference type="AlphaFoldDB" id="A0A7G9Y160"/>
<accession>A0A7G9Y160</accession>
<dbReference type="Gene3D" id="1.10.150.290">
    <property type="entry name" value="S-adenosyl-L-methionine-dependent methyltransferases"/>
    <property type="match status" value="1"/>
</dbReference>
<sequence>MLQMGGRGNAAEILEVLDAVLENERWSRYFTDFPIPYGFYGPEEYGVWLEKVGIAAVRVELIPKDMIHEGREGLAAWIRTTWLPYTQKVPEGLRGEFIREIVDRYIEKHPPDDQGTAHIRMMRLEVEATTILQPHL</sequence>
<dbReference type="InterPro" id="IPR029063">
    <property type="entry name" value="SAM-dependent_MTases_sf"/>
</dbReference>
<dbReference type="InterPro" id="IPR023149">
    <property type="entry name" value="Trans_acon_MeTrfase_C"/>
</dbReference>
<name>A0A7G9Y160_9EURY</name>
<evidence type="ECO:0008006" key="2">
    <source>
        <dbReference type="Google" id="ProtNLM"/>
    </source>
</evidence>
<dbReference type="EMBL" id="MT630665">
    <property type="protein sequence ID" value="QNO41744.1"/>
    <property type="molecule type" value="Genomic_DNA"/>
</dbReference>
<organism evidence="1">
    <name type="scientific">Candidatus Methanogaster sp. ANME-2c ERB4</name>
    <dbReference type="NCBI Taxonomy" id="2759911"/>
    <lineage>
        <taxon>Archaea</taxon>
        <taxon>Methanobacteriati</taxon>
        <taxon>Methanobacteriota</taxon>
        <taxon>Stenosarchaea group</taxon>
        <taxon>Methanomicrobia</taxon>
        <taxon>Methanosarcinales</taxon>
        <taxon>ANME-2 cluster</taxon>
        <taxon>Candidatus Methanogasteraceae</taxon>
        <taxon>Candidatus Methanogaster</taxon>
    </lineage>
</organism>
<reference evidence="1" key="1">
    <citation type="submission" date="2020-06" db="EMBL/GenBank/DDBJ databases">
        <title>Unique genomic features of the anaerobic methanotrophic archaea.</title>
        <authorList>
            <person name="Chadwick G.L."/>
            <person name="Skennerton C.T."/>
            <person name="Laso-Perez R."/>
            <person name="Leu A.O."/>
            <person name="Speth D.R."/>
            <person name="Yu H."/>
            <person name="Morgan-Lang C."/>
            <person name="Hatzenpichler R."/>
            <person name="Goudeau D."/>
            <person name="Malmstrom R."/>
            <person name="Brazelton W.J."/>
            <person name="Woyke T."/>
            <person name="Hallam S.J."/>
            <person name="Tyson G.W."/>
            <person name="Wegener G."/>
            <person name="Boetius A."/>
            <person name="Orphan V."/>
        </authorList>
    </citation>
    <scope>NUCLEOTIDE SEQUENCE</scope>
</reference>
<dbReference type="Gene3D" id="3.40.50.150">
    <property type="entry name" value="Vaccinia Virus protein VP39"/>
    <property type="match status" value="1"/>
</dbReference>
<evidence type="ECO:0000313" key="1">
    <source>
        <dbReference type="EMBL" id="QNO41744.1"/>
    </source>
</evidence>